<organism evidence="2 3">
    <name type="scientific">Rotaria magnacalcarata</name>
    <dbReference type="NCBI Taxonomy" id="392030"/>
    <lineage>
        <taxon>Eukaryota</taxon>
        <taxon>Metazoa</taxon>
        <taxon>Spiralia</taxon>
        <taxon>Gnathifera</taxon>
        <taxon>Rotifera</taxon>
        <taxon>Eurotatoria</taxon>
        <taxon>Bdelloidea</taxon>
        <taxon>Philodinida</taxon>
        <taxon>Philodinidae</taxon>
        <taxon>Rotaria</taxon>
    </lineage>
</organism>
<sequence length="55" mass="6336">MHNNPRANFNSSQPMQQSFVRAQLRSSGLTPFRLQSPRATQPNEYYNNPNNATQQ</sequence>
<dbReference type="AlphaFoldDB" id="A0A8S2VVP0"/>
<reference evidence="2" key="1">
    <citation type="submission" date="2021-02" db="EMBL/GenBank/DDBJ databases">
        <authorList>
            <person name="Nowell W R."/>
        </authorList>
    </citation>
    <scope>NUCLEOTIDE SEQUENCE</scope>
</reference>
<dbReference type="EMBL" id="CAJOBH010059505">
    <property type="protein sequence ID" value="CAF4417670.1"/>
    <property type="molecule type" value="Genomic_DNA"/>
</dbReference>
<feature type="compositionally biased region" description="Polar residues" evidence="1">
    <location>
        <begin position="37"/>
        <end position="55"/>
    </location>
</feature>
<comment type="caution">
    <text evidence="2">The sequence shown here is derived from an EMBL/GenBank/DDBJ whole genome shotgun (WGS) entry which is preliminary data.</text>
</comment>
<protein>
    <submittedName>
        <fullName evidence="2">Uncharacterized protein</fullName>
    </submittedName>
</protein>
<gene>
    <name evidence="2" type="ORF">BYL167_LOCUS32304</name>
</gene>
<feature type="compositionally biased region" description="Polar residues" evidence="1">
    <location>
        <begin position="1"/>
        <end position="29"/>
    </location>
</feature>
<evidence type="ECO:0000256" key="1">
    <source>
        <dbReference type="SAM" id="MobiDB-lite"/>
    </source>
</evidence>
<feature type="region of interest" description="Disordered" evidence="1">
    <location>
        <begin position="1"/>
        <end position="55"/>
    </location>
</feature>
<feature type="non-terminal residue" evidence="2">
    <location>
        <position position="55"/>
    </location>
</feature>
<evidence type="ECO:0000313" key="2">
    <source>
        <dbReference type="EMBL" id="CAF4417670.1"/>
    </source>
</evidence>
<dbReference type="Proteomes" id="UP000681967">
    <property type="component" value="Unassembled WGS sequence"/>
</dbReference>
<proteinExistence type="predicted"/>
<accession>A0A8S2VVP0</accession>
<name>A0A8S2VVP0_9BILA</name>
<evidence type="ECO:0000313" key="3">
    <source>
        <dbReference type="Proteomes" id="UP000681967"/>
    </source>
</evidence>